<accession>A0A1Q5PZG8</accession>
<dbReference type="InterPro" id="IPR036390">
    <property type="entry name" value="WH_DNA-bd_sf"/>
</dbReference>
<dbReference type="InterPro" id="IPR000847">
    <property type="entry name" value="LysR_HTH_N"/>
</dbReference>
<dbReference type="SUPFAM" id="SSF46785">
    <property type="entry name" value="Winged helix' DNA-binding domain"/>
    <property type="match status" value="1"/>
</dbReference>
<dbReference type="RefSeq" id="WP_073717514.1">
    <property type="nucleotide sequence ID" value="NZ_MQVR01000100.1"/>
</dbReference>
<dbReference type="Pfam" id="PF03466">
    <property type="entry name" value="LysR_substrate"/>
    <property type="match status" value="1"/>
</dbReference>
<evidence type="ECO:0000259" key="5">
    <source>
        <dbReference type="PROSITE" id="PS50931"/>
    </source>
</evidence>
<dbReference type="Gene3D" id="3.40.190.10">
    <property type="entry name" value="Periplasmic binding protein-like II"/>
    <property type="match status" value="2"/>
</dbReference>
<protein>
    <recommendedName>
        <fullName evidence="5">HTH lysR-type domain-containing protein</fullName>
    </recommendedName>
</protein>
<dbReference type="GO" id="GO:0003677">
    <property type="term" value="F:DNA binding"/>
    <property type="evidence" value="ECO:0007669"/>
    <property type="project" value="UniProtKB-KW"/>
</dbReference>
<evidence type="ECO:0000256" key="4">
    <source>
        <dbReference type="ARBA" id="ARBA00023163"/>
    </source>
</evidence>
<evidence type="ECO:0000256" key="1">
    <source>
        <dbReference type="ARBA" id="ARBA00009437"/>
    </source>
</evidence>
<dbReference type="Proteomes" id="UP000185628">
    <property type="component" value="Unassembled WGS sequence"/>
</dbReference>
<dbReference type="PROSITE" id="PS50931">
    <property type="entry name" value="HTH_LYSR"/>
    <property type="match status" value="1"/>
</dbReference>
<dbReference type="EMBL" id="MQVR01000100">
    <property type="protein sequence ID" value="OKL53014.1"/>
    <property type="molecule type" value="Genomic_DNA"/>
</dbReference>
<dbReference type="Pfam" id="PF00126">
    <property type="entry name" value="HTH_1"/>
    <property type="match status" value="1"/>
</dbReference>
<dbReference type="PANTHER" id="PTHR30346:SF29">
    <property type="entry name" value="LYSR SUBSTRATE-BINDING"/>
    <property type="match status" value="1"/>
</dbReference>
<keyword evidence="2" id="KW-0805">Transcription regulation</keyword>
<proteinExistence type="inferred from homology"/>
<feature type="domain" description="HTH lysR-type" evidence="5">
    <location>
        <begin position="2"/>
        <end position="59"/>
    </location>
</feature>
<comment type="similarity">
    <text evidence="1">Belongs to the LysR transcriptional regulatory family.</text>
</comment>
<dbReference type="CDD" id="cd08423">
    <property type="entry name" value="PBP2_LTTR_like_6"/>
    <property type="match status" value="1"/>
</dbReference>
<organism evidence="6 7">
    <name type="scientific">Bowdeniella nasicola</name>
    <dbReference type="NCBI Taxonomy" id="208480"/>
    <lineage>
        <taxon>Bacteria</taxon>
        <taxon>Bacillati</taxon>
        <taxon>Actinomycetota</taxon>
        <taxon>Actinomycetes</taxon>
        <taxon>Actinomycetales</taxon>
        <taxon>Actinomycetaceae</taxon>
        <taxon>Bowdeniella</taxon>
    </lineage>
</organism>
<dbReference type="PANTHER" id="PTHR30346">
    <property type="entry name" value="TRANSCRIPTIONAL DUAL REGULATOR HCAR-RELATED"/>
    <property type="match status" value="1"/>
</dbReference>
<evidence type="ECO:0000256" key="3">
    <source>
        <dbReference type="ARBA" id="ARBA00023125"/>
    </source>
</evidence>
<dbReference type="GO" id="GO:0003700">
    <property type="term" value="F:DNA-binding transcription factor activity"/>
    <property type="evidence" value="ECO:0007669"/>
    <property type="project" value="InterPro"/>
</dbReference>
<gene>
    <name evidence="6" type="ORF">BSZ39_11745</name>
</gene>
<dbReference type="SUPFAM" id="SSF53850">
    <property type="entry name" value="Periplasmic binding protein-like II"/>
    <property type="match status" value="1"/>
</dbReference>
<keyword evidence="7" id="KW-1185">Reference proteome</keyword>
<evidence type="ECO:0000313" key="6">
    <source>
        <dbReference type="EMBL" id="OKL53014.1"/>
    </source>
</evidence>
<name>A0A1Q5PZG8_9ACTO</name>
<dbReference type="InterPro" id="IPR036388">
    <property type="entry name" value="WH-like_DNA-bd_sf"/>
</dbReference>
<comment type="caution">
    <text evidence="6">The sequence shown here is derived from an EMBL/GenBank/DDBJ whole genome shotgun (WGS) entry which is preliminary data.</text>
</comment>
<keyword evidence="3" id="KW-0238">DNA-binding</keyword>
<dbReference type="AlphaFoldDB" id="A0A1Q5PZG8"/>
<dbReference type="PRINTS" id="PR00039">
    <property type="entry name" value="HTHLYSR"/>
</dbReference>
<dbReference type="InterPro" id="IPR005119">
    <property type="entry name" value="LysR_subst-bd"/>
</dbReference>
<dbReference type="OrthoDB" id="3673085at2"/>
<evidence type="ECO:0000313" key="7">
    <source>
        <dbReference type="Proteomes" id="UP000185628"/>
    </source>
</evidence>
<reference evidence="7" key="1">
    <citation type="submission" date="2016-12" db="EMBL/GenBank/DDBJ databases">
        <authorList>
            <person name="Meng X."/>
        </authorList>
    </citation>
    <scope>NUCLEOTIDE SEQUENCE [LARGE SCALE GENOMIC DNA]</scope>
    <source>
        <strain evidence="7">DSM 19116</strain>
    </source>
</reference>
<dbReference type="Gene3D" id="1.10.10.10">
    <property type="entry name" value="Winged helix-like DNA-binding domain superfamily/Winged helix DNA-binding domain"/>
    <property type="match status" value="1"/>
</dbReference>
<sequence length="307" mass="33594">MLEIRSFLLIDAIHRTGSLSGAARELGYSQPAVTQQLQQLERKLRTPLIRRIGRTSVLTEAGEVIRRHGEDVLGSVERARIELELIAGLRTGEIRLASFPSAAATIVPVALQQLRQDHPGLTVRLFEMNATQAMRELRKGEIDAAIVGHYFTEGDAGPKPEPDEIWRTIMDEDVYLAVHRGHAAADTDEIPMSSLASERWIAGCPECRRGLLTAAADAGFVPDIKLDTDDYIALQKLVGVGLGVCQLTHLMIAAAHVDSDVVFRRVTPHRIRRVSAVIMDSSKRIPGISELLDTIVDSAANVPLPTP</sequence>
<dbReference type="GO" id="GO:0032993">
    <property type="term" value="C:protein-DNA complex"/>
    <property type="evidence" value="ECO:0007669"/>
    <property type="project" value="TreeGrafter"/>
</dbReference>
<evidence type="ECO:0000256" key="2">
    <source>
        <dbReference type="ARBA" id="ARBA00023015"/>
    </source>
</evidence>
<keyword evidence="4" id="KW-0804">Transcription</keyword>